<dbReference type="PhylomeDB" id="A0A0G4HPZ5"/>
<dbReference type="PRINTS" id="PR00081">
    <property type="entry name" value="GDHRDH"/>
</dbReference>
<dbReference type="GO" id="GO:0016491">
    <property type="term" value="F:oxidoreductase activity"/>
    <property type="evidence" value="ECO:0007669"/>
    <property type="project" value="UniProtKB-KW"/>
</dbReference>
<reference evidence="3" key="1">
    <citation type="submission" date="2014-11" db="EMBL/GenBank/DDBJ databases">
        <authorList>
            <person name="Otto D Thomas"/>
            <person name="Naeem Raeece"/>
        </authorList>
    </citation>
    <scope>NUCLEOTIDE SEQUENCE</scope>
</reference>
<dbReference type="GO" id="GO:0015995">
    <property type="term" value="P:chlorophyll biosynthetic process"/>
    <property type="evidence" value="ECO:0007669"/>
    <property type="project" value="UniProtKB-UniPathway"/>
</dbReference>
<keyword evidence="2" id="KW-0732">Signal</keyword>
<dbReference type="UniPathway" id="UPA00668"/>
<organism evidence="3">
    <name type="scientific">Chromera velia CCMP2878</name>
    <dbReference type="NCBI Taxonomy" id="1169474"/>
    <lineage>
        <taxon>Eukaryota</taxon>
        <taxon>Sar</taxon>
        <taxon>Alveolata</taxon>
        <taxon>Colpodellida</taxon>
        <taxon>Chromeraceae</taxon>
        <taxon>Chromera</taxon>
    </lineage>
</organism>
<dbReference type="EMBL" id="CDMZ01003459">
    <property type="protein sequence ID" value="CEM46445.1"/>
    <property type="molecule type" value="Genomic_DNA"/>
</dbReference>
<sequence length="448" mass="47710">MRLLTMHTSMKLLLLVPLTLWETTQGFVRLPPSPRLLLSTSHAGGRQLLRTSRTMRMAAEPSDRSRSRRNIIFESSKAVPLSVVGVETAMRLSTPPTAMAEGDVKVERVVSETDLVAHLASAPRRSVVVTGSNSGVGFEGAKLLAAAGHRVVCACRNSEKAQKAADLCNEYAAASTTTGVRAGGEAIGMVCDLADLTSVRKFAAELKNARTPLDTLCLNAGLAMNTADTAPQRTRDGFELTIGTNHLGHFLLANLLKDALAKAEKPRVVVTASPVHDPNSGGGNVGSKATLGDLSGLKAGPDFSMIDGGVYDADKAYKDSKLCNMLFTAEASRRFQKLPSGGNAISVNAFSPGLIPNPQGFFRYQNQAFANIFNVISGTVGVTETPRFGGECLAYMAVDEALDGVINGWYDTYPAGKHQLAVHAPSIEAQDLEKQKLLWELSEKVVGI</sequence>
<dbReference type="InterPro" id="IPR002347">
    <property type="entry name" value="SDR_fam"/>
</dbReference>
<evidence type="ECO:0000313" key="3">
    <source>
        <dbReference type="EMBL" id="CEM46445.1"/>
    </source>
</evidence>
<dbReference type="PANTHER" id="PTHR43157">
    <property type="entry name" value="PHOSPHATIDYLINOSITOL-GLYCAN BIOSYNTHESIS CLASS F PROTEIN-RELATED"/>
    <property type="match status" value="1"/>
</dbReference>
<keyword evidence="1" id="KW-0560">Oxidoreductase</keyword>
<evidence type="ECO:0000256" key="1">
    <source>
        <dbReference type="ARBA" id="ARBA00023002"/>
    </source>
</evidence>
<dbReference type="VEuPathDB" id="CryptoDB:Cvel_30111"/>
<dbReference type="InterPro" id="IPR036291">
    <property type="entry name" value="NAD(P)-bd_dom_sf"/>
</dbReference>
<feature type="chain" id="PRO_5005192227" evidence="2">
    <location>
        <begin position="27"/>
        <end position="448"/>
    </location>
</feature>
<feature type="signal peptide" evidence="2">
    <location>
        <begin position="1"/>
        <end position="26"/>
    </location>
</feature>
<name>A0A0G4HPZ5_9ALVE</name>
<evidence type="ECO:0000256" key="2">
    <source>
        <dbReference type="SAM" id="SignalP"/>
    </source>
</evidence>
<dbReference type="Gene3D" id="3.40.50.720">
    <property type="entry name" value="NAD(P)-binding Rossmann-like Domain"/>
    <property type="match status" value="1"/>
</dbReference>
<dbReference type="PANTHER" id="PTHR43157:SF31">
    <property type="entry name" value="PHOSPHATIDYLINOSITOL-GLYCAN BIOSYNTHESIS CLASS F PROTEIN"/>
    <property type="match status" value="1"/>
</dbReference>
<dbReference type="SUPFAM" id="SSF51735">
    <property type="entry name" value="NAD(P)-binding Rossmann-fold domains"/>
    <property type="match status" value="1"/>
</dbReference>
<gene>
    <name evidence="3" type="ORF">Cvel_30111</name>
</gene>
<protein>
    <submittedName>
        <fullName evidence="3">Uncharacterized protein</fullName>
    </submittedName>
</protein>
<accession>A0A0G4HPZ5</accession>
<proteinExistence type="predicted"/>
<dbReference type="AlphaFoldDB" id="A0A0G4HPZ5"/>
<dbReference type="Pfam" id="PF00106">
    <property type="entry name" value="adh_short"/>
    <property type="match status" value="1"/>
</dbReference>